<name>A0AAV6Q2M5_SOLSE</name>
<evidence type="ECO:0000313" key="1">
    <source>
        <dbReference type="EMBL" id="KAG7479769.1"/>
    </source>
</evidence>
<reference evidence="1 2" key="1">
    <citation type="journal article" date="2021" name="Sci. Rep.">
        <title>Chromosome anchoring in Senegalese sole (Solea senegalensis) reveals sex-associated markers and genome rearrangements in flatfish.</title>
        <authorList>
            <person name="Guerrero-Cozar I."/>
            <person name="Gomez-Garrido J."/>
            <person name="Berbel C."/>
            <person name="Martinez-Blanch J.F."/>
            <person name="Alioto T."/>
            <person name="Claros M.G."/>
            <person name="Gagnaire P.A."/>
            <person name="Manchado M."/>
        </authorList>
    </citation>
    <scope>NUCLEOTIDE SEQUENCE [LARGE SCALE GENOMIC DNA]</scope>
    <source>
        <strain evidence="1">Sse05_10M</strain>
    </source>
</reference>
<comment type="caution">
    <text evidence="1">The sequence shown here is derived from an EMBL/GenBank/DDBJ whole genome shotgun (WGS) entry which is preliminary data.</text>
</comment>
<dbReference type="Proteomes" id="UP000693946">
    <property type="component" value="Linkage Group LG8"/>
</dbReference>
<organism evidence="1 2">
    <name type="scientific">Solea senegalensis</name>
    <name type="common">Senegalese sole</name>
    <dbReference type="NCBI Taxonomy" id="28829"/>
    <lineage>
        <taxon>Eukaryota</taxon>
        <taxon>Metazoa</taxon>
        <taxon>Chordata</taxon>
        <taxon>Craniata</taxon>
        <taxon>Vertebrata</taxon>
        <taxon>Euteleostomi</taxon>
        <taxon>Actinopterygii</taxon>
        <taxon>Neopterygii</taxon>
        <taxon>Teleostei</taxon>
        <taxon>Neoteleostei</taxon>
        <taxon>Acanthomorphata</taxon>
        <taxon>Carangaria</taxon>
        <taxon>Pleuronectiformes</taxon>
        <taxon>Pleuronectoidei</taxon>
        <taxon>Soleidae</taxon>
        <taxon>Solea</taxon>
    </lineage>
</organism>
<accession>A0AAV6Q2M5</accession>
<sequence>MCETHNPSVFECLVLGVYDLFGNAALLWRSVTAVVSFRLHLPLVPSVCTRFNNFLVKRKQKVDVFLRICSKVQRQTGDSVRLYLHSTRVYSAVTKERVYL</sequence>
<gene>
    <name evidence="1" type="ORF">JOB18_034863</name>
</gene>
<dbReference type="EMBL" id="JAGKHQ010000020">
    <property type="protein sequence ID" value="KAG7479769.1"/>
    <property type="molecule type" value="Genomic_DNA"/>
</dbReference>
<proteinExistence type="predicted"/>
<protein>
    <submittedName>
        <fullName evidence="1">Uncharacterized protein</fullName>
    </submittedName>
</protein>
<keyword evidence="2" id="KW-1185">Reference proteome</keyword>
<evidence type="ECO:0000313" key="2">
    <source>
        <dbReference type="Proteomes" id="UP000693946"/>
    </source>
</evidence>
<dbReference type="AlphaFoldDB" id="A0AAV6Q2M5"/>